<dbReference type="EMBL" id="ML121541">
    <property type="protein sequence ID" value="RPB24544.1"/>
    <property type="molecule type" value="Genomic_DNA"/>
</dbReference>
<evidence type="ECO:0000313" key="2">
    <source>
        <dbReference type="EMBL" id="RPB24544.1"/>
    </source>
</evidence>
<feature type="region of interest" description="Disordered" evidence="1">
    <location>
        <begin position="103"/>
        <end position="136"/>
    </location>
</feature>
<evidence type="ECO:0000313" key="3">
    <source>
        <dbReference type="Proteomes" id="UP000267821"/>
    </source>
</evidence>
<accession>A0A3N4LNS8</accession>
<feature type="compositionally biased region" description="Basic and acidic residues" evidence="1">
    <location>
        <begin position="108"/>
        <end position="118"/>
    </location>
</feature>
<feature type="compositionally biased region" description="Acidic residues" evidence="1">
    <location>
        <begin position="119"/>
        <end position="136"/>
    </location>
</feature>
<sequence length="136" mass="15368">MSVKFHYKAVAEDGESHQRIHSALIAAYKASEAAEKLRLLLRSLQTPSKPRLSLQGQEARNRMVGEARKILKSGEGDVEKDFAENMETDKEKEKKIARAKLVVIGLGHENDKDEREDRTDDDDSEDNSEDEDNGEE</sequence>
<keyword evidence="3" id="KW-1185">Reference proteome</keyword>
<dbReference type="InParanoid" id="A0A3N4LNS8"/>
<dbReference type="OrthoDB" id="10598686at2759"/>
<name>A0A3N4LNS8_9PEZI</name>
<reference evidence="2 3" key="1">
    <citation type="journal article" date="2018" name="Nat. Ecol. Evol.">
        <title>Pezizomycetes genomes reveal the molecular basis of ectomycorrhizal truffle lifestyle.</title>
        <authorList>
            <person name="Murat C."/>
            <person name="Payen T."/>
            <person name="Noel B."/>
            <person name="Kuo A."/>
            <person name="Morin E."/>
            <person name="Chen J."/>
            <person name="Kohler A."/>
            <person name="Krizsan K."/>
            <person name="Balestrini R."/>
            <person name="Da Silva C."/>
            <person name="Montanini B."/>
            <person name="Hainaut M."/>
            <person name="Levati E."/>
            <person name="Barry K.W."/>
            <person name="Belfiori B."/>
            <person name="Cichocki N."/>
            <person name="Clum A."/>
            <person name="Dockter R.B."/>
            <person name="Fauchery L."/>
            <person name="Guy J."/>
            <person name="Iotti M."/>
            <person name="Le Tacon F."/>
            <person name="Lindquist E.A."/>
            <person name="Lipzen A."/>
            <person name="Malagnac F."/>
            <person name="Mello A."/>
            <person name="Molinier V."/>
            <person name="Miyauchi S."/>
            <person name="Poulain J."/>
            <person name="Riccioni C."/>
            <person name="Rubini A."/>
            <person name="Sitrit Y."/>
            <person name="Splivallo R."/>
            <person name="Traeger S."/>
            <person name="Wang M."/>
            <person name="Zifcakova L."/>
            <person name="Wipf D."/>
            <person name="Zambonelli A."/>
            <person name="Paolocci F."/>
            <person name="Nowrousian M."/>
            <person name="Ottonello S."/>
            <person name="Baldrian P."/>
            <person name="Spatafora J.W."/>
            <person name="Henrissat B."/>
            <person name="Nagy L.G."/>
            <person name="Aury J.M."/>
            <person name="Wincker P."/>
            <person name="Grigoriev I.V."/>
            <person name="Bonfante P."/>
            <person name="Martin F.M."/>
        </authorList>
    </citation>
    <scope>NUCLEOTIDE SEQUENCE [LARGE SCALE GENOMIC DNA]</scope>
    <source>
        <strain evidence="2 3">ATCC MYA-4762</strain>
    </source>
</reference>
<proteinExistence type="predicted"/>
<gene>
    <name evidence="2" type="ORF">L211DRAFT_848852</name>
</gene>
<dbReference type="AlphaFoldDB" id="A0A3N4LNS8"/>
<protein>
    <submittedName>
        <fullName evidence="2">Uncharacterized protein</fullName>
    </submittedName>
</protein>
<evidence type="ECO:0000256" key="1">
    <source>
        <dbReference type="SAM" id="MobiDB-lite"/>
    </source>
</evidence>
<organism evidence="2 3">
    <name type="scientific">Terfezia boudieri ATCC MYA-4762</name>
    <dbReference type="NCBI Taxonomy" id="1051890"/>
    <lineage>
        <taxon>Eukaryota</taxon>
        <taxon>Fungi</taxon>
        <taxon>Dikarya</taxon>
        <taxon>Ascomycota</taxon>
        <taxon>Pezizomycotina</taxon>
        <taxon>Pezizomycetes</taxon>
        <taxon>Pezizales</taxon>
        <taxon>Pezizaceae</taxon>
        <taxon>Terfezia</taxon>
    </lineage>
</organism>
<dbReference type="Proteomes" id="UP000267821">
    <property type="component" value="Unassembled WGS sequence"/>
</dbReference>